<evidence type="ECO:0000313" key="2">
    <source>
        <dbReference type="Proteomes" id="UP001153954"/>
    </source>
</evidence>
<dbReference type="PANTHER" id="PTHR23227:SF84">
    <property type="entry name" value="ENDONUCLEASE_EXONUCLEASE_PHOSPHATASE DOMAIN-CONTAINING PROTEIN"/>
    <property type="match status" value="1"/>
</dbReference>
<comment type="caution">
    <text evidence="1">The sequence shown here is derived from an EMBL/GenBank/DDBJ whole genome shotgun (WGS) entry which is preliminary data.</text>
</comment>
<dbReference type="SUPFAM" id="SSF56219">
    <property type="entry name" value="DNase I-like"/>
    <property type="match status" value="1"/>
</dbReference>
<dbReference type="InterPro" id="IPR036691">
    <property type="entry name" value="Endo/exonu/phosph_ase_sf"/>
</dbReference>
<dbReference type="EMBL" id="CAKOGL010000030">
    <property type="protein sequence ID" value="CAH2107366.1"/>
    <property type="molecule type" value="Genomic_DNA"/>
</dbReference>
<gene>
    <name evidence="1" type="ORF">EEDITHA_LOCUS21411</name>
</gene>
<sequence length="584" mass="66455">MTLRLQLPTKKYLHLISVYVPTLPSPDEEKAEFYYELNHVINKIPTADKILLLGDFNALVGRDNSAWDRVLGRHGVGNCNANGFDLLTLCAEQGLTTTNTCFRLPEKYKTTWMHPRSKHWHLLDYIIVRRRDLGDVRITRVMRGAQGWTDHRLVRSKLRLHLKIPRRAPHKHPAKIDWEKLIKNQELTAKLDEAFHAGMPESMEDVSLDEGWRLYAKNLRGCASRVIGGPKRKNQDWFDDSDAEIRKLVEEYRRTLLSTDASERRGAHHGLKAKKAVNNLTAQCKLCKSILKTSSGSTKGLHIHMMSIHKIDTKLNVGVGRISSTPEPYNVSLLSTSSASTRALSSAARSPIDAEAQFTPEDRENYQIPQKKKKISDYFPSDFNVTKELIISRMAAKVGLPFKFFRTSGDMKSLFAAKGNNYKLPSSPNTIKQIVMNYGTTLKMKVKEDLLKLKNEGYWFSVSLDEWTFGMNRRFLNVNVHTIINSQSTQWNILARIFGSMSSESCVQLLKEKLSEFNLSLDNDIVGITTDGASVMKKVGRLIEPLQQLCYAHGVQLGITDVIYKKNVESNEEEEIEELELNHN</sequence>
<dbReference type="Gene3D" id="3.60.10.10">
    <property type="entry name" value="Endonuclease/exonuclease/phosphatase"/>
    <property type="match status" value="1"/>
</dbReference>
<dbReference type="Proteomes" id="UP001153954">
    <property type="component" value="Unassembled WGS sequence"/>
</dbReference>
<organism evidence="1 2">
    <name type="scientific">Euphydryas editha</name>
    <name type="common">Edith's checkerspot</name>
    <dbReference type="NCBI Taxonomy" id="104508"/>
    <lineage>
        <taxon>Eukaryota</taxon>
        <taxon>Metazoa</taxon>
        <taxon>Ecdysozoa</taxon>
        <taxon>Arthropoda</taxon>
        <taxon>Hexapoda</taxon>
        <taxon>Insecta</taxon>
        <taxon>Pterygota</taxon>
        <taxon>Neoptera</taxon>
        <taxon>Endopterygota</taxon>
        <taxon>Lepidoptera</taxon>
        <taxon>Glossata</taxon>
        <taxon>Ditrysia</taxon>
        <taxon>Papilionoidea</taxon>
        <taxon>Nymphalidae</taxon>
        <taxon>Nymphalinae</taxon>
        <taxon>Euphydryas</taxon>
    </lineage>
</organism>
<dbReference type="InterPro" id="IPR027124">
    <property type="entry name" value="Swc5/CFDP1/2"/>
</dbReference>
<dbReference type="PANTHER" id="PTHR23227">
    <property type="entry name" value="BUCENTAUR RELATED"/>
    <property type="match status" value="1"/>
</dbReference>
<keyword evidence="2" id="KW-1185">Reference proteome</keyword>
<evidence type="ECO:0000313" key="1">
    <source>
        <dbReference type="EMBL" id="CAH2107366.1"/>
    </source>
</evidence>
<proteinExistence type="predicted"/>
<dbReference type="InterPro" id="IPR012337">
    <property type="entry name" value="RNaseH-like_sf"/>
</dbReference>
<name>A0AAU9V5X9_EUPED</name>
<dbReference type="SUPFAM" id="SSF53098">
    <property type="entry name" value="Ribonuclease H-like"/>
    <property type="match status" value="1"/>
</dbReference>
<reference evidence="1" key="1">
    <citation type="submission" date="2022-03" db="EMBL/GenBank/DDBJ databases">
        <authorList>
            <person name="Tunstrom K."/>
        </authorList>
    </citation>
    <scope>NUCLEOTIDE SEQUENCE</scope>
</reference>
<dbReference type="AlphaFoldDB" id="A0AAU9V5X9"/>
<protein>
    <submittedName>
        <fullName evidence="1">Uncharacterized protein</fullName>
    </submittedName>
</protein>
<accession>A0AAU9V5X9</accession>